<dbReference type="NCBIfam" id="TIGR01915">
    <property type="entry name" value="npdG"/>
    <property type="match status" value="1"/>
</dbReference>
<dbReference type="EMBL" id="QMQZ01000033">
    <property type="protein sequence ID" value="RLE51751.1"/>
    <property type="molecule type" value="Genomic_DNA"/>
</dbReference>
<dbReference type="InterPro" id="IPR036291">
    <property type="entry name" value="NAD(P)-bd_dom_sf"/>
</dbReference>
<dbReference type="GO" id="GO:0052851">
    <property type="term" value="F:ferric-chelate reductase (NADPH) activity"/>
    <property type="evidence" value="ECO:0007669"/>
    <property type="project" value="TreeGrafter"/>
</dbReference>
<dbReference type="Gene3D" id="3.40.50.720">
    <property type="entry name" value="NAD(P)-binding Rossmann-like Domain"/>
    <property type="match status" value="1"/>
</dbReference>
<dbReference type="AlphaFoldDB" id="A0A497EXL9"/>
<dbReference type="GO" id="GO:0008823">
    <property type="term" value="F:cupric reductase (NADH) activity"/>
    <property type="evidence" value="ECO:0007669"/>
    <property type="project" value="TreeGrafter"/>
</dbReference>
<dbReference type="InterPro" id="IPR028939">
    <property type="entry name" value="P5C_Rdtase_cat_N"/>
</dbReference>
<evidence type="ECO:0000256" key="1">
    <source>
        <dbReference type="ARBA" id="ARBA00023002"/>
    </source>
</evidence>
<dbReference type="Pfam" id="PF03807">
    <property type="entry name" value="F420_oxidored"/>
    <property type="match status" value="1"/>
</dbReference>
<dbReference type="GO" id="GO:0005886">
    <property type="term" value="C:plasma membrane"/>
    <property type="evidence" value="ECO:0007669"/>
    <property type="project" value="TreeGrafter"/>
</dbReference>
<dbReference type="InterPro" id="IPR051267">
    <property type="entry name" value="STEAP_metalloreductase"/>
</dbReference>
<keyword evidence="1" id="KW-0560">Oxidoreductase</keyword>
<evidence type="ECO:0000313" key="4">
    <source>
        <dbReference type="Proteomes" id="UP000268446"/>
    </source>
</evidence>
<reference evidence="3 4" key="1">
    <citation type="submission" date="2018-06" db="EMBL/GenBank/DDBJ databases">
        <title>Extensive metabolic versatility and redundancy in microbially diverse, dynamic hydrothermal sediments.</title>
        <authorList>
            <person name="Dombrowski N."/>
            <person name="Teske A."/>
            <person name="Baker B.J."/>
        </authorList>
    </citation>
    <scope>NUCLEOTIDE SEQUENCE [LARGE SCALE GENOMIC DNA]</scope>
    <source>
        <strain evidence="3">B29_G17</strain>
    </source>
</reference>
<dbReference type="SUPFAM" id="SSF51735">
    <property type="entry name" value="NAD(P)-binding Rossmann-fold domains"/>
    <property type="match status" value="1"/>
</dbReference>
<protein>
    <submittedName>
        <fullName evidence="3">NADPH-dependent F420 reductase</fullName>
    </submittedName>
</protein>
<dbReference type="Proteomes" id="UP000268446">
    <property type="component" value="Unassembled WGS sequence"/>
</dbReference>
<evidence type="ECO:0000259" key="2">
    <source>
        <dbReference type="Pfam" id="PF03807"/>
    </source>
</evidence>
<comment type="caution">
    <text evidence="3">The sequence shown here is derived from an EMBL/GenBank/DDBJ whole genome shotgun (WGS) entry which is preliminary data.</text>
</comment>
<name>A0A497EXL9_9CREN</name>
<organism evidence="3 4">
    <name type="scientific">Thermoproteota archaeon</name>
    <dbReference type="NCBI Taxonomy" id="2056631"/>
    <lineage>
        <taxon>Archaea</taxon>
        <taxon>Thermoproteota</taxon>
    </lineage>
</organism>
<evidence type="ECO:0000313" key="3">
    <source>
        <dbReference type="EMBL" id="RLE51751.1"/>
    </source>
</evidence>
<dbReference type="GO" id="GO:0050661">
    <property type="term" value="F:NADP binding"/>
    <property type="evidence" value="ECO:0007669"/>
    <property type="project" value="InterPro"/>
</dbReference>
<dbReference type="GO" id="GO:0070967">
    <property type="term" value="F:coenzyme F420 binding"/>
    <property type="evidence" value="ECO:0007669"/>
    <property type="project" value="InterPro"/>
</dbReference>
<dbReference type="GO" id="GO:0006740">
    <property type="term" value="P:NADPH regeneration"/>
    <property type="evidence" value="ECO:0007669"/>
    <property type="project" value="InterPro"/>
</dbReference>
<gene>
    <name evidence="3" type="primary">npdG</name>
    <name evidence="3" type="ORF">DRJ20_01525</name>
</gene>
<dbReference type="InterPro" id="IPR010185">
    <property type="entry name" value="NpdG"/>
</dbReference>
<accession>A0A497EXL9</accession>
<dbReference type="PANTHER" id="PTHR14239">
    <property type="entry name" value="DUDULIN-RELATED"/>
    <property type="match status" value="1"/>
</dbReference>
<feature type="domain" description="Pyrroline-5-carboxylate reductase catalytic N-terminal" evidence="2">
    <location>
        <begin position="7"/>
        <end position="105"/>
    </location>
</feature>
<dbReference type="GO" id="GO:0016651">
    <property type="term" value="F:oxidoreductase activity, acting on NAD(P)H"/>
    <property type="evidence" value="ECO:0007669"/>
    <property type="project" value="InterPro"/>
</dbReference>
<proteinExistence type="predicted"/>
<sequence>MSSSRVIAIIGGTGDQGFGLALRWAKAGEHIIIGSRRKEKAEAAVARLKEILGEDVKVEGLENPDAAAKADIVVLTVPFFAQVNIIKSIRSNLKKDCIFVDVTVPLASAAIGGDPTQTLGVWQGSAAELSKHLLPKTVKVVGAFKEISAEALQDIDSQVDSDTIICSDDEEAKKVVMGLAEKIPGVRAIDGGKLENSRIVEQITALLIGINIRYKVHRAGIRITGIKNKIKES</sequence>
<dbReference type="PANTHER" id="PTHR14239:SF0">
    <property type="entry name" value="F420-DEPENDENT NADP REDUCTASE"/>
    <property type="match status" value="1"/>
</dbReference>
<dbReference type="GO" id="GO:0015677">
    <property type="term" value="P:copper ion import"/>
    <property type="evidence" value="ECO:0007669"/>
    <property type="project" value="TreeGrafter"/>
</dbReference>